<comment type="caution">
    <text evidence="1">The sequence shown here is derived from an EMBL/GenBank/DDBJ whole genome shotgun (WGS) entry which is preliminary data.</text>
</comment>
<organism evidence="1 2">
    <name type="scientific">Diplocarpon rosae</name>
    <dbReference type="NCBI Taxonomy" id="946125"/>
    <lineage>
        <taxon>Eukaryota</taxon>
        <taxon>Fungi</taxon>
        <taxon>Dikarya</taxon>
        <taxon>Ascomycota</taxon>
        <taxon>Pezizomycotina</taxon>
        <taxon>Leotiomycetes</taxon>
        <taxon>Helotiales</taxon>
        <taxon>Drepanopezizaceae</taxon>
        <taxon>Diplocarpon</taxon>
    </lineage>
</organism>
<keyword evidence="2" id="KW-1185">Reference proteome</keyword>
<accession>A0AAD9WGT1</accession>
<evidence type="ECO:0000313" key="1">
    <source>
        <dbReference type="EMBL" id="KAK2628741.1"/>
    </source>
</evidence>
<dbReference type="EMBL" id="JAUBYV010000002">
    <property type="protein sequence ID" value="KAK2628741.1"/>
    <property type="molecule type" value="Genomic_DNA"/>
</dbReference>
<sequence length="64" mass="7260">MRLSSPKSERICISYQIRRDGDMSYQDLTSGPLFQNIKHYPPHLPGFKNDNLPGNLGFTYGDTA</sequence>
<proteinExistence type="predicted"/>
<dbReference type="Proteomes" id="UP001285354">
    <property type="component" value="Unassembled WGS sequence"/>
</dbReference>
<protein>
    <submittedName>
        <fullName evidence="1">Uncharacterized protein</fullName>
    </submittedName>
</protein>
<name>A0AAD9WGT1_9HELO</name>
<gene>
    <name evidence="1" type="ORF">QTJ16_001844</name>
</gene>
<evidence type="ECO:0000313" key="2">
    <source>
        <dbReference type="Proteomes" id="UP001285354"/>
    </source>
</evidence>
<reference evidence="1" key="1">
    <citation type="submission" date="2023-06" db="EMBL/GenBank/DDBJ databases">
        <title>Draft genome of Marssonina rosae.</title>
        <authorList>
            <person name="Cheng Q."/>
        </authorList>
    </citation>
    <scope>NUCLEOTIDE SEQUENCE</scope>
    <source>
        <strain evidence="1">R4</strain>
    </source>
</reference>
<dbReference type="AlphaFoldDB" id="A0AAD9WGT1"/>